<name>A0AA40HY56_CNENI</name>
<proteinExistence type="predicted"/>
<protein>
    <submittedName>
        <fullName evidence="2">Uncharacterized protein</fullName>
    </submittedName>
</protein>
<sequence length="165" mass="17732">MSSGKHLLGGAPGKKPGPTLSQEHGLPAALPSRPNVQAQPSAQSSNQQALETQDWLQAVRLPLLGTWEGPLRPGETCFTPHSAPPWGHLCPPPPHPAAQFPHSSCRQSGREQRKPDAPEFRRVPVCQGQSLDKPGAHGAWGSEWGPGRAEFPDKSAQMLAWSRQA</sequence>
<gene>
    <name evidence="2" type="ORF">QTO34_020204</name>
</gene>
<dbReference type="Proteomes" id="UP001177744">
    <property type="component" value="Unassembled WGS sequence"/>
</dbReference>
<feature type="compositionally biased region" description="Low complexity" evidence="1">
    <location>
        <begin position="1"/>
        <end position="20"/>
    </location>
</feature>
<comment type="caution">
    <text evidence="2">The sequence shown here is derived from an EMBL/GenBank/DDBJ whole genome shotgun (WGS) entry which is preliminary data.</text>
</comment>
<dbReference type="EMBL" id="JAULJE010000009">
    <property type="protein sequence ID" value="KAK1339521.1"/>
    <property type="molecule type" value="Genomic_DNA"/>
</dbReference>
<dbReference type="AlphaFoldDB" id="A0AA40HY56"/>
<feature type="compositionally biased region" description="Basic and acidic residues" evidence="1">
    <location>
        <begin position="108"/>
        <end position="122"/>
    </location>
</feature>
<feature type="region of interest" description="Disordered" evidence="1">
    <location>
        <begin position="89"/>
        <end position="165"/>
    </location>
</feature>
<accession>A0AA40HY56</accession>
<feature type="region of interest" description="Disordered" evidence="1">
    <location>
        <begin position="1"/>
        <end position="53"/>
    </location>
</feature>
<organism evidence="2 3">
    <name type="scientific">Cnephaeus nilssonii</name>
    <name type="common">Northern bat</name>
    <name type="synonym">Eptesicus nilssonii</name>
    <dbReference type="NCBI Taxonomy" id="3371016"/>
    <lineage>
        <taxon>Eukaryota</taxon>
        <taxon>Metazoa</taxon>
        <taxon>Chordata</taxon>
        <taxon>Craniata</taxon>
        <taxon>Vertebrata</taxon>
        <taxon>Euteleostomi</taxon>
        <taxon>Mammalia</taxon>
        <taxon>Eutheria</taxon>
        <taxon>Laurasiatheria</taxon>
        <taxon>Chiroptera</taxon>
        <taxon>Yangochiroptera</taxon>
        <taxon>Vespertilionidae</taxon>
        <taxon>Cnephaeus</taxon>
    </lineage>
</organism>
<reference evidence="2" key="1">
    <citation type="submission" date="2023-06" db="EMBL/GenBank/DDBJ databases">
        <title>Reference genome for the Northern bat (Eptesicus nilssonii), a most northern bat species.</title>
        <authorList>
            <person name="Laine V.N."/>
            <person name="Pulliainen A.T."/>
            <person name="Lilley T.M."/>
        </authorList>
    </citation>
    <scope>NUCLEOTIDE SEQUENCE</scope>
    <source>
        <strain evidence="2">BLF_Eptnil</strain>
        <tissue evidence="2">Kidney</tissue>
    </source>
</reference>
<feature type="compositionally biased region" description="Low complexity" evidence="1">
    <location>
        <begin position="37"/>
        <end position="49"/>
    </location>
</feature>
<keyword evidence="3" id="KW-1185">Reference proteome</keyword>
<evidence type="ECO:0000256" key="1">
    <source>
        <dbReference type="SAM" id="MobiDB-lite"/>
    </source>
</evidence>
<evidence type="ECO:0000313" key="3">
    <source>
        <dbReference type="Proteomes" id="UP001177744"/>
    </source>
</evidence>
<evidence type="ECO:0000313" key="2">
    <source>
        <dbReference type="EMBL" id="KAK1339521.1"/>
    </source>
</evidence>